<dbReference type="Proteomes" id="UP000516437">
    <property type="component" value="Chromosome 6"/>
</dbReference>
<comment type="caution">
    <text evidence="2">The sequence shown here is derived from an EMBL/GenBank/DDBJ whole genome shotgun (WGS) entry which is preliminary data.</text>
</comment>
<name>A0A6A1VK75_9ROSI</name>
<evidence type="ECO:0000313" key="3">
    <source>
        <dbReference type="EMBL" id="KAB1216976.1"/>
    </source>
</evidence>
<proteinExistence type="predicted"/>
<dbReference type="AlphaFoldDB" id="A0A6A1VK75"/>
<sequence>MALKAIAGITAATATATKATTTMAVTTECYLQNIEAPRTARNATGEAATMILKSPEVSSIYQTPCPESRKWKTANSVNEFKIQRLADILEAQHETPARTDSPSIKETQSLIQEISREIYGRKHQNPSLPKPSSADFSVYNNS</sequence>
<protein>
    <submittedName>
        <fullName evidence="2">Uncharacterized protein</fullName>
    </submittedName>
</protein>
<reference evidence="2 4" key="2">
    <citation type="journal article" date="2019" name="Plant Biotechnol. J.">
        <title>The red bayberry genome and genetic basis of sex determination.</title>
        <authorList>
            <person name="Jia H.M."/>
            <person name="Jia H.J."/>
            <person name="Cai Q.L."/>
            <person name="Wang Y."/>
            <person name="Zhao H.B."/>
            <person name="Yang W.F."/>
            <person name="Wang G.Y."/>
            <person name="Li Y.H."/>
            <person name="Zhan D.L."/>
            <person name="Shen Y.T."/>
            <person name="Niu Q.F."/>
            <person name="Chang L."/>
            <person name="Qiu J."/>
            <person name="Zhao L."/>
            <person name="Xie H.B."/>
            <person name="Fu W.Y."/>
            <person name="Jin J."/>
            <person name="Li X.W."/>
            <person name="Jiao Y."/>
            <person name="Zhou C.C."/>
            <person name="Tu T."/>
            <person name="Chai C.Y."/>
            <person name="Gao J.L."/>
            <person name="Fan L.J."/>
            <person name="van de Weg E."/>
            <person name="Wang J.Y."/>
            <person name="Gao Z.S."/>
        </authorList>
    </citation>
    <scope>NUCLEOTIDE SEQUENCE [LARGE SCALE GENOMIC DNA]</scope>
    <source>
        <tissue evidence="2">Leaves</tissue>
    </source>
</reference>
<reference evidence="2" key="1">
    <citation type="submission" date="2018-07" db="EMBL/GenBank/DDBJ databases">
        <authorList>
            <person name="Gao Z.-S."/>
            <person name="Jia H.-M."/>
            <person name="Jia H.-J."/>
            <person name="Cai Q.-L."/>
            <person name="Wang Y."/>
            <person name="Zhao H.-B."/>
        </authorList>
    </citation>
    <scope>NUCLEOTIDE SEQUENCE</scope>
    <source>
        <tissue evidence="2">Leaves</tissue>
    </source>
</reference>
<organism evidence="2 4">
    <name type="scientific">Morella rubra</name>
    <name type="common">Chinese bayberry</name>
    <dbReference type="NCBI Taxonomy" id="262757"/>
    <lineage>
        <taxon>Eukaryota</taxon>
        <taxon>Viridiplantae</taxon>
        <taxon>Streptophyta</taxon>
        <taxon>Embryophyta</taxon>
        <taxon>Tracheophyta</taxon>
        <taxon>Spermatophyta</taxon>
        <taxon>Magnoliopsida</taxon>
        <taxon>eudicotyledons</taxon>
        <taxon>Gunneridae</taxon>
        <taxon>Pentapetalae</taxon>
        <taxon>rosids</taxon>
        <taxon>fabids</taxon>
        <taxon>Fagales</taxon>
        <taxon>Myricaceae</taxon>
        <taxon>Morella</taxon>
    </lineage>
</organism>
<feature type="region of interest" description="Disordered" evidence="1">
    <location>
        <begin position="119"/>
        <end position="142"/>
    </location>
</feature>
<gene>
    <name evidence="3" type="ORF">CJ030_MR4G021345</name>
    <name evidence="2" type="ORF">CJ030_MR6G021350</name>
</gene>
<evidence type="ECO:0000256" key="1">
    <source>
        <dbReference type="SAM" id="MobiDB-lite"/>
    </source>
</evidence>
<reference evidence="2" key="3">
    <citation type="submission" date="2019-09" db="EMBL/GenBank/DDBJ databases">
        <authorList>
            <person name="Gao Z."/>
        </authorList>
    </citation>
    <scope>NUCLEOTIDE SEQUENCE</scope>
    <source>
        <tissue evidence="2">Leaves</tissue>
    </source>
</reference>
<evidence type="ECO:0000313" key="4">
    <source>
        <dbReference type="Proteomes" id="UP000516437"/>
    </source>
</evidence>
<dbReference type="EMBL" id="RXIC02000024">
    <property type="protein sequence ID" value="KAB1211460.1"/>
    <property type="molecule type" value="Genomic_DNA"/>
</dbReference>
<keyword evidence="4" id="KW-1185">Reference proteome</keyword>
<accession>A0A6A1VK75</accession>
<evidence type="ECO:0000313" key="2">
    <source>
        <dbReference type="EMBL" id="KAB1211460.1"/>
    </source>
</evidence>
<dbReference type="Proteomes" id="UP000516437">
    <property type="component" value="Chromosome 4"/>
</dbReference>
<dbReference type="EMBL" id="RXIC02000022">
    <property type="protein sequence ID" value="KAB1216976.1"/>
    <property type="molecule type" value="Genomic_DNA"/>
</dbReference>